<proteinExistence type="inferred from homology"/>
<comment type="subcellular location">
    <subcellularLocation>
        <location evidence="2">Membrane</location>
        <topology evidence="2">Peripheral membrane protein</topology>
    </subcellularLocation>
</comment>
<dbReference type="STRING" id="1286528.NHE_0569"/>
<keyword evidence="6" id="KW-0406">Ion transport</keyword>
<dbReference type="Gene3D" id="1.10.287.80">
    <property type="entry name" value="ATP synthase, gamma subunit, helix hairpin domain"/>
    <property type="match status" value="1"/>
</dbReference>
<keyword evidence="4" id="KW-0813">Transport</keyword>
<sequence>MSDLKSLLLRINSVNSTKKITRVTQMIATSKLRHSKAALAAAHRYKDEVLGSLYRLGRFAEAGIPSNSKSDCAAGREVLFVLSSDKGLCGGYNSSITKYFRMIFPDLSRRRVSFCFIGKKVALSSKFLVDTMDVLESEMDFASVIDLITTAGDEVTFSILYTRFFNAMTMHPELLRIPTRDSFIFHESHMCGLEPERDELFAFLYGKYVCAQLYECLKEAKVSENMSRMFAMDAATKNAQDVADDLKRLYNRGRQEKITRELVEVVSGAEVI</sequence>
<evidence type="ECO:0000256" key="7">
    <source>
        <dbReference type="ARBA" id="ARBA00023136"/>
    </source>
</evidence>
<protein>
    <submittedName>
        <fullName evidence="10">ATP synthase family protein</fullName>
    </submittedName>
</protein>
<dbReference type="GO" id="GO:0046933">
    <property type="term" value="F:proton-transporting ATP synthase activity, rotational mechanism"/>
    <property type="evidence" value="ECO:0007669"/>
    <property type="project" value="InterPro"/>
</dbReference>
<dbReference type="EMBL" id="CP007481">
    <property type="protein sequence ID" value="AHX11507.1"/>
    <property type="molecule type" value="Genomic_DNA"/>
</dbReference>
<accession>X5GWW8</accession>
<keyword evidence="8" id="KW-0139">CF(1)</keyword>
<evidence type="ECO:0000256" key="3">
    <source>
        <dbReference type="ARBA" id="ARBA00007681"/>
    </source>
</evidence>
<dbReference type="SUPFAM" id="SSF52943">
    <property type="entry name" value="ATP synthase (F1-ATPase), gamma subunit"/>
    <property type="match status" value="1"/>
</dbReference>
<evidence type="ECO:0000256" key="5">
    <source>
        <dbReference type="ARBA" id="ARBA00022781"/>
    </source>
</evidence>
<keyword evidence="9" id="KW-0066">ATP synthesis</keyword>
<evidence type="ECO:0000313" key="10">
    <source>
        <dbReference type="EMBL" id="AHX11507.1"/>
    </source>
</evidence>
<comment type="function">
    <text evidence="1">Produces ATP from ADP in the presence of a proton gradient across the membrane. The gamma chain is believed to be important in regulating ATPase activity and the flow of protons through the CF(0) complex.</text>
</comment>
<evidence type="ECO:0000313" key="11">
    <source>
        <dbReference type="Proteomes" id="UP000023755"/>
    </source>
</evidence>
<dbReference type="CDD" id="cd12151">
    <property type="entry name" value="F1-ATPase_gamma"/>
    <property type="match status" value="1"/>
</dbReference>
<dbReference type="Proteomes" id="UP000023755">
    <property type="component" value="Chromosome"/>
</dbReference>
<evidence type="ECO:0000256" key="4">
    <source>
        <dbReference type="ARBA" id="ARBA00022448"/>
    </source>
</evidence>
<dbReference type="InterPro" id="IPR035968">
    <property type="entry name" value="ATP_synth_F1_ATPase_gsu"/>
</dbReference>
<keyword evidence="5" id="KW-0375">Hydrogen ion transport</keyword>
<evidence type="ECO:0000256" key="9">
    <source>
        <dbReference type="ARBA" id="ARBA00023310"/>
    </source>
</evidence>
<keyword evidence="11" id="KW-1185">Reference proteome</keyword>
<dbReference type="OrthoDB" id="9812769at2"/>
<dbReference type="Gene3D" id="3.40.1380.10">
    <property type="match status" value="1"/>
</dbReference>
<comment type="similarity">
    <text evidence="3">Belongs to the ATPase gamma chain family.</text>
</comment>
<dbReference type="AlphaFoldDB" id="X5GWW8"/>
<evidence type="ECO:0000256" key="8">
    <source>
        <dbReference type="ARBA" id="ARBA00023196"/>
    </source>
</evidence>
<evidence type="ECO:0000256" key="1">
    <source>
        <dbReference type="ARBA" id="ARBA00003456"/>
    </source>
</evidence>
<dbReference type="GO" id="GO:0045259">
    <property type="term" value="C:proton-transporting ATP synthase complex"/>
    <property type="evidence" value="ECO:0007669"/>
    <property type="project" value="UniProtKB-KW"/>
</dbReference>
<name>X5GWW8_9RICK</name>
<organism evidence="10 11">
    <name type="scientific">Neorickettsia helminthoeca str. Oregon</name>
    <dbReference type="NCBI Taxonomy" id="1286528"/>
    <lineage>
        <taxon>Bacteria</taxon>
        <taxon>Pseudomonadati</taxon>
        <taxon>Pseudomonadota</taxon>
        <taxon>Alphaproteobacteria</taxon>
        <taxon>Rickettsiales</taxon>
        <taxon>Anaplasmataceae</taxon>
        <taxon>Neorickettsia</taxon>
    </lineage>
</organism>
<keyword evidence="7" id="KW-0472">Membrane</keyword>
<dbReference type="HOGENOM" id="CLU_050669_0_1_5"/>
<dbReference type="InterPro" id="IPR000131">
    <property type="entry name" value="ATP_synth_F1_gsu"/>
</dbReference>
<evidence type="ECO:0000256" key="2">
    <source>
        <dbReference type="ARBA" id="ARBA00004170"/>
    </source>
</evidence>
<reference evidence="10 11" key="1">
    <citation type="submission" date="2014-03" db="EMBL/GenBank/DDBJ databases">
        <title>Sequencing and Comparison of Genomes and Transcriptome Profiles of Human Ehrlichiosis Agents.</title>
        <authorList>
            <person name="Lin M."/>
            <person name="Daugherty S.C."/>
            <person name="Nagaraj S."/>
            <person name="Cheng Z."/>
            <person name="Xiong Q."/>
            <person name="Lin F.-Y."/>
            <person name="Sengamalay N."/>
            <person name="Ott S."/>
            <person name="Godinez A."/>
            <person name="Tallon L.J."/>
            <person name="Sadzewicz L."/>
            <person name="Fraser C.M."/>
            <person name="Dunning Hotopp J.C."/>
            <person name="Rikihisa Y."/>
        </authorList>
    </citation>
    <scope>NUCLEOTIDE SEQUENCE [LARGE SCALE GENOMIC DNA]</scope>
    <source>
        <strain evidence="10 11">Oregon</strain>
    </source>
</reference>
<evidence type="ECO:0000256" key="6">
    <source>
        <dbReference type="ARBA" id="ARBA00023065"/>
    </source>
</evidence>
<dbReference type="RefSeq" id="WP_038559653.1">
    <property type="nucleotide sequence ID" value="NZ_CP007481.1"/>
</dbReference>
<dbReference type="KEGG" id="nhm:NHE_0569"/>
<dbReference type="PANTHER" id="PTHR11693:SF22">
    <property type="entry name" value="ATP SYNTHASE SUBUNIT GAMMA, MITOCHONDRIAL"/>
    <property type="match status" value="1"/>
</dbReference>
<dbReference type="PANTHER" id="PTHR11693">
    <property type="entry name" value="ATP SYNTHASE GAMMA CHAIN"/>
    <property type="match status" value="1"/>
</dbReference>
<dbReference type="PRINTS" id="PR00126">
    <property type="entry name" value="ATPASEGAMMA"/>
</dbReference>
<gene>
    <name evidence="10" type="ORF">NHE_0569</name>
</gene>
<dbReference type="Pfam" id="PF00231">
    <property type="entry name" value="ATP-synt"/>
    <property type="match status" value="1"/>
</dbReference>